<gene>
    <name evidence="9" type="primary">lipA</name>
    <name evidence="11" type="ORF">SAMN02745123_01710</name>
</gene>
<dbReference type="GO" id="GO:0005737">
    <property type="term" value="C:cytoplasm"/>
    <property type="evidence" value="ECO:0007669"/>
    <property type="project" value="UniProtKB-SubCell"/>
</dbReference>
<dbReference type="CDD" id="cd01335">
    <property type="entry name" value="Radical_SAM"/>
    <property type="match status" value="1"/>
</dbReference>
<feature type="binding site" evidence="9">
    <location>
        <position position="272"/>
    </location>
    <ligand>
        <name>[4Fe-4S] cluster</name>
        <dbReference type="ChEBI" id="CHEBI:49883"/>
        <label>1</label>
    </ligand>
</feature>
<dbReference type="PANTHER" id="PTHR10949:SF0">
    <property type="entry name" value="LIPOYL SYNTHASE, MITOCHONDRIAL"/>
    <property type="match status" value="1"/>
</dbReference>
<dbReference type="NCBIfam" id="TIGR00510">
    <property type="entry name" value="lipA"/>
    <property type="match status" value="1"/>
</dbReference>
<accession>A0A1M6S3X6</accession>
<name>A0A1M6S3X6_9FIRM</name>
<evidence type="ECO:0000259" key="10">
    <source>
        <dbReference type="PROSITE" id="PS51918"/>
    </source>
</evidence>
<keyword evidence="2 9" id="KW-0963">Cytoplasm</keyword>
<dbReference type="InterPro" id="IPR058240">
    <property type="entry name" value="rSAM_sf"/>
</dbReference>
<dbReference type="RefSeq" id="WP_072913079.1">
    <property type="nucleotide sequence ID" value="NZ_FRAR01000012.1"/>
</dbReference>
<evidence type="ECO:0000256" key="7">
    <source>
        <dbReference type="ARBA" id="ARBA00023014"/>
    </source>
</evidence>
<protein>
    <recommendedName>
        <fullName evidence="9">Lipoyl synthase</fullName>
        <ecNumber evidence="9">2.8.1.8</ecNumber>
    </recommendedName>
    <alternativeName>
        <fullName evidence="9">Lip-syn</fullName>
        <shortName evidence="9">LS</shortName>
    </alternativeName>
    <alternativeName>
        <fullName evidence="9">Lipoate synthase</fullName>
    </alternativeName>
    <alternativeName>
        <fullName evidence="9">Lipoic acid synthase</fullName>
    </alternativeName>
    <alternativeName>
        <fullName evidence="9">Sulfur insertion protein LipA</fullName>
    </alternativeName>
</protein>
<dbReference type="HAMAP" id="MF_00206">
    <property type="entry name" value="Lipoyl_synth"/>
    <property type="match status" value="1"/>
</dbReference>
<comment type="subcellular location">
    <subcellularLocation>
        <location evidence="9">Cytoplasm</location>
    </subcellularLocation>
</comment>
<evidence type="ECO:0000256" key="3">
    <source>
        <dbReference type="ARBA" id="ARBA00022679"/>
    </source>
</evidence>
<keyword evidence="1 9" id="KW-0004">4Fe-4S</keyword>
<sequence>MNKRKPDWLRVKLQGAEKTHEVKEMLNRLSLHTVCQEANCPNLIECFGRKTATFMILGSVCTRNCTFCNVTKGITQGVDPEEPANVAKAVTELGLKHAVITSVTRDDLPDGGAGHFAEVIKKLKATKVIVEVLIPDLQGSREALATIVSARPHILNHNIETVPRLYPTVRPKASYARSLELLKNSKELDASVFTKSGIMVGLGEQEEEVISVMKDLRAVDCDLLTIGQYLAPSAKHHPVIEYIHPDLFKKYKDIAYEMGFKYVASDPLVRSSYHAADVAQIFTS</sequence>
<evidence type="ECO:0000256" key="2">
    <source>
        <dbReference type="ARBA" id="ARBA00022490"/>
    </source>
</evidence>
<dbReference type="AlphaFoldDB" id="A0A1M6S3X6"/>
<keyword evidence="7 9" id="KW-0411">Iron-sulfur</keyword>
<dbReference type="Pfam" id="PF04055">
    <property type="entry name" value="Radical_SAM"/>
    <property type="match status" value="1"/>
</dbReference>
<dbReference type="GO" id="GO:0009249">
    <property type="term" value="P:protein lipoylation"/>
    <property type="evidence" value="ECO:0007669"/>
    <property type="project" value="UniProtKB-UniRule"/>
</dbReference>
<comment type="similarity">
    <text evidence="9">Belongs to the radical SAM superfamily. Lipoyl synthase family.</text>
</comment>
<keyword evidence="6 9" id="KW-0408">Iron</keyword>
<dbReference type="InterPro" id="IPR003698">
    <property type="entry name" value="Lipoyl_synth"/>
</dbReference>
<feature type="binding site" evidence="9">
    <location>
        <position position="35"/>
    </location>
    <ligand>
        <name>[4Fe-4S] cluster</name>
        <dbReference type="ChEBI" id="CHEBI:49883"/>
        <label>1</label>
    </ligand>
</feature>
<dbReference type="Gene3D" id="3.20.20.70">
    <property type="entry name" value="Aldolase class I"/>
    <property type="match status" value="1"/>
</dbReference>
<dbReference type="SFLD" id="SFLDF00271">
    <property type="entry name" value="lipoyl_synthase"/>
    <property type="match status" value="1"/>
</dbReference>
<dbReference type="EC" id="2.8.1.8" evidence="9"/>
<dbReference type="InterPro" id="IPR006638">
    <property type="entry name" value="Elp3/MiaA/NifB-like_rSAM"/>
</dbReference>
<dbReference type="NCBIfam" id="NF004019">
    <property type="entry name" value="PRK05481.1"/>
    <property type="match status" value="1"/>
</dbReference>
<feature type="binding site" evidence="9">
    <location>
        <position position="40"/>
    </location>
    <ligand>
        <name>[4Fe-4S] cluster</name>
        <dbReference type="ChEBI" id="CHEBI:49883"/>
        <label>1</label>
    </ligand>
</feature>
<dbReference type="UniPathway" id="UPA00538">
    <property type="reaction ID" value="UER00593"/>
</dbReference>
<comment type="catalytic activity">
    <reaction evidence="8 9">
        <text>[[Fe-S] cluster scaffold protein carrying a second [4Fe-4S](2+) cluster] + N(6)-octanoyl-L-lysyl-[protein] + 2 oxidized [2Fe-2S]-[ferredoxin] + 2 S-adenosyl-L-methionine + 4 H(+) = [[Fe-S] cluster scaffold protein] + N(6)-[(R)-dihydrolipoyl]-L-lysyl-[protein] + 4 Fe(3+) + 2 hydrogen sulfide + 2 5'-deoxyadenosine + 2 L-methionine + 2 reduced [2Fe-2S]-[ferredoxin]</text>
        <dbReference type="Rhea" id="RHEA:16585"/>
        <dbReference type="Rhea" id="RHEA-COMP:9928"/>
        <dbReference type="Rhea" id="RHEA-COMP:10000"/>
        <dbReference type="Rhea" id="RHEA-COMP:10001"/>
        <dbReference type="Rhea" id="RHEA-COMP:10475"/>
        <dbReference type="Rhea" id="RHEA-COMP:14568"/>
        <dbReference type="Rhea" id="RHEA-COMP:14569"/>
        <dbReference type="ChEBI" id="CHEBI:15378"/>
        <dbReference type="ChEBI" id="CHEBI:17319"/>
        <dbReference type="ChEBI" id="CHEBI:29034"/>
        <dbReference type="ChEBI" id="CHEBI:29919"/>
        <dbReference type="ChEBI" id="CHEBI:33722"/>
        <dbReference type="ChEBI" id="CHEBI:33737"/>
        <dbReference type="ChEBI" id="CHEBI:33738"/>
        <dbReference type="ChEBI" id="CHEBI:57844"/>
        <dbReference type="ChEBI" id="CHEBI:59789"/>
        <dbReference type="ChEBI" id="CHEBI:78809"/>
        <dbReference type="ChEBI" id="CHEBI:83100"/>
        <dbReference type="EC" id="2.8.1.8"/>
    </reaction>
</comment>
<dbReference type="EMBL" id="FRAR01000012">
    <property type="protein sequence ID" value="SHK39381.1"/>
    <property type="molecule type" value="Genomic_DNA"/>
</dbReference>
<dbReference type="SFLD" id="SFLDG01058">
    <property type="entry name" value="lipoyl_synthase_like"/>
    <property type="match status" value="1"/>
</dbReference>
<evidence type="ECO:0000256" key="9">
    <source>
        <dbReference type="HAMAP-Rule" id="MF_00206"/>
    </source>
</evidence>
<comment type="function">
    <text evidence="9">Catalyzes the radical-mediated insertion of two sulfur atoms into the C-6 and C-8 positions of the octanoyl moiety bound to the lipoyl domains of lipoate-dependent enzymes, thereby converting the octanoylated domains into lipoylated derivatives.</text>
</comment>
<dbReference type="InterPro" id="IPR007197">
    <property type="entry name" value="rSAM"/>
</dbReference>
<evidence type="ECO:0000313" key="11">
    <source>
        <dbReference type="EMBL" id="SHK39381.1"/>
    </source>
</evidence>
<comment type="pathway">
    <text evidence="9">Protein modification; protein lipoylation via endogenous pathway; protein N(6)-(lipoyl)lysine from octanoyl-[acyl-carrier-protein]: step 2/2.</text>
</comment>
<dbReference type="SMART" id="SM00729">
    <property type="entry name" value="Elp3"/>
    <property type="match status" value="1"/>
</dbReference>
<evidence type="ECO:0000256" key="6">
    <source>
        <dbReference type="ARBA" id="ARBA00023004"/>
    </source>
</evidence>
<dbReference type="PANTHER" id="PTHR10949">
    <property type="entry name" value="LIPOYL SYNTHASE"/>
    <property type="match status" value="1"/>
</dbReference>
<dbReference type="Proteomes" id="UP000183997">
    <property type="component" value="Unassembled WGS sequence"/>
</dbReference>
<feature type="binding site" evidence="9">
    <location>
        <position position="65"/>
    </location>
    <ligand>
        <name>[4Fe-4S] cluster</name>
        <dbReference type="ChEBI" id="CHEBI:49883"/>
        <label>2</label>
        <note>4Fe-4S-S-AdoMet</note>
    </ligand>
</feature>
<reference evidence="12" key="1">
    <citation type="submission" date="2016-11" db="EMBL/GenBank/DDBJ databases">
        <authorList>
            <person name="Varghese N."/>
            <person name="Submissions S."/>
        </authorList>
    </citation>
    <scope>NUCLEOTIDE SEQUENCE [LARGE SCALE GENOMIC DNA]</scope>
    <source>
        <strain evidence="12">DSM 10349</strain>
    </source>
</reference>
<dbReference type="PIRSF" id="PIRSF005963">
    <property type="entry name" value="Lipoyl_synth"/>
    <property type="match status" value="1"/>
</dbReference>
<evidence type="ECO:0000256" key="5">
    <source>
        <dbReference type="ARBA" id="ARBA00022723"/>
    </source>
</evidence>
<feature type="binding site" evidence="9">
    <location>
        <position position="68"/>
    </location>
    <ligand>
        <name>[4Fe-4S] cluster</name>
        <dbReference type="ChEBI" id="CHEBI:49883"/>
        <label>2</label>
        <note>4Fe-4S-S-AdoMet</note>
    </ligand>
</feature>
<dbReference type="OrthoDB" id="9787898at2"/>
<evidence type="ECO:0000256" key="4">
    <source>
        <dbReference type="ARBA" id="ARBA00022691"/>
    </source>
</evidence>
<dbReference type="STRING" id="1121421.SAMN02745123_01710"/>
<dbReference type="NCBIfam" id="NF009544">
    <property type="entry name" value="PRK12928.1"/>
    <property type="match status" value="1"/>
</dbReference>
<dbReference type="GO" id="GO:0016992">
    <property type="term" value="F:lipoate synthase activity"/>
    <property type="evidence" value="ECO:0007669"/>
    <property type="project" value="UniProtKB-UniRule"/>
</dbReference>
<organism evidence="11 12">
    <name type="scientific">Desulforamulus aeronauticus DSM 10349</name>
    <dbReference type="NCBI Taxonomy" id="1121421"/>
    <lineage>
        <taxon>Bacteria</taxon>
        <taxon>Bacillati</taxon>
        <taxon>Bacillota</taxon>
        <taxon>Clostridia</taxon>
        <taxon>Eubacteriales</taxon>
        <taxon>Peptococcaceae</taxon>
        <taxon>Desulforamulus</taxon>
    </lineage>
</organism>
<comment type="cofactor">
    <cofactor evidence="9">
        <name>[4Fe-4S] cluster</name>
        <dbReference type="ChEBI" id="CHEBI:49883"/>
    </cofactor>
    <text evidence="9">Binds 2 [4Fe-4S] clusters per subunit. One cluster is coordinated with 3 cysteines and an exchangeable S-adenosyl-L-methionine.</text>
</comment>
<dbReference type="PROSITE" id="PS51918">
    <property type="entry name" value="RADICAL_SAM"/>
    <property type="match status" value="1"/>
</dbReference>
<evidence type="ECO:0000256" key="1">
    <source>
        <dbReference type="ARBA" id="ARBA00022485"/>
    </source>
</evidence>
<keyword evidence="5 9" id="KW-0479">Metal-binding</keyword>
<proteinExistence type="inferred from homology"/>
<dbReference type="GO" id="GO:0046872">
    <property type="term" value="F:metal ion binding"/>
    <property type="evidence" value="ECO:0007669"/>
    <property type="project" value="UniProtKB-KW"/>
</dbReference>
<feature type="binding site" evidence="9">
    <location>
        <position position="46"/>
    </location>
    <ligand>
        <name>[4Fe-4S] cluster</name>
        <dbReference type="ChEBI" id="CHEBI:49883"/>
        <label>1</label>
    </ligand>
</feature>
<dbReference type="FunFam" id="3.20.20.70:FF:000040">
    <property type="entry name" value="Lipoyl synthase"/>
    <property type="match status" value="1"/>
</dbReference>
<feature type="domain" description="Radical SAM core" evidence="10">
    <location>
        <begin position="47"/>
        <end position="261"/>
    </location>
</feature>
<dbReference type="SUPFAM" id="SSF102114">
    <property type="entry name" value="Radical SAM enzymes"/>
    <property type="match status" value="1"/>
</dbReference>
<evidence type="ECO:0000256" key="8">
    <source>
        <dbReference type="ARBA" id="ARBA00047326"/>
    </source>
</evidence>
<dbReference type="SFLD" id="SFLDS00029">
    <property type="entry name" value="Radical_SAM"/>
    <property type="match status" value="1"/>
</dbReference>
<keyword evidence="12" id="KW-1185">Reference proteome</keyword>
<dbReference type="GO" id="GO:0051539">
    <property type="term" value="F:4 iron, 4 sulfur cluster binding"/>
    <property type="evidence" value="ECO:0007669"/>
    <property type="project" value="UniProtKB-UniRule"/>
</dbReference>
<dbReference type="InterPro" id="IPR013785">
    <property type="entry name" value="Aldolase_TIM"/>
</dbReference>
<keyword evidence="4 9" id="KW-0949">S-adenosyl-L-methionine</keyword>
<evidence type="ECO:0000313" key="12">
    <source>
        <dbReference type="Proteomes" id="UP000183997"/>
    </source>
</evidence>
<keyword evidence="3 9" id="KW-0808">Transferase</keyword>
<feature type="binding site" evidence="9">
    <location>
        <position position="61"/>
    </location>
    <ligand>
        <name>[4Fe-4S] cluster</name>
        <dbReference type="ChEBI" id="CHEBI:49883"/>
        <label>2</label>
        <note>4Fe-4S-S-AdoMet</note>
    </ligand>
</feature>